<reference evidence="5 6" key="1">
    <citation type="journal article" date="2016" name="Mol. Biol. Evol.">
        <title>Comparative Genomics of Early-Diverging Mushroom-Forming Fungi Provides Insights into the Origins of Lignocellulose Decay Capabilities.</title>
        <authorList>
            <person name="Nagy L.G."/>
            <person name="Riley R."/>
            <person name="Tritt A."/>
            <person name="Adam C."/>
            <person name="Daum C."/>
            <person name="Floudas D."/>
            <person name="Sun H."/>
            <person name="Yadav J.S."/>
            <person name="Pangilinan J."/>
            <person name="Larsson K.H."/>
            <person name="Matsuura K."/>
            <person name="Barry K."/>
            <person name="Labutti K."/>
            <person name="Kuo R."/>
            <person name="Ohm R.A."/>
            <person name="Bhattacharya S.S."/>
            <person name="Shirouzu T."/>
            <person name="Yoshinaga Y."/>
            <person name="Martin F.M."/>
            <person name="Grigoriev I.V."/>
            <person name="Hibbett D.S."/>
        </authorList>
    </citation>
    <scope>NUCLEOTIDE SEQUENCE [LARGE SCALE GENOMIC DNA]</scope>
    <source>
        <strain evidence="5 6">HHB14362 ss-1</strain>
    </source>
</reference>
<dbReference type="GO" id="GO:0010772">
    <property type="term" value="P:meiotic DNA recombinase assembly involved in reciprocal meiotic recombination"/>
    <property type="evidence" value="ECO:0007669"/>
    <property type="project" value="TreeGrafter"/>
</dbReference>
<dbReference type="AlphaFoldDB" id="A0A165QM76"/>
<organism evidence="5 6">
    <name type="scientific">Neolentinus lepideus HHB14362 ss-1</name>
    <dbReference type="NCBI Taxonomy" id="1314782"/>
    <lineage>
        <taxon>Eukaryota</taxon>
        <taxon>Fungi</taxon>
        <taxon>Dikarya</taxon>
        <taxon>Basidiomycota</taxon>
        <taxon>Agaricomycotina</taxon>
        <taxon>Agaricomycetes</taxon>
        <taxon>Gloeophyllales</taxon>
        <taxon>Gloeophyllaceae</taxon>
        <taxon>Neolentinus</taxon>
    </lineage>
</organism>
<dbReference type="InParanoid" id="A0A165QM76"/>
<dbReference type="Proteomes" id="UP000076761">
    <property type="component" value="Unassembled WGS sequence"/>
</dbReference>
<protein>
    <recommendedName>
        <fullName evidence="7">Swi5-domain-containing protein</fullName>
    </recommendedName>
</protein>
<accession>A0A165QM76</accession>
<dbReference type="Pfam" id="PF07061">
    <property type="entry name" value="Swi5"/>
    <property type="match status" value="1"/>
</dbReference>
<dbReference type="InterPro" id="IPR010760">
    <property type="entry name" value="DNA-repair_Swi5"/>
</dbReference>
<dbReference type="PANTHER" id="PTHR28529:SF2">
    <property type="entry name" value="DNA REPAIR PROTEIN SWI5 HOMOLOG"/>
    <property type="match status" value="1"/>
</dbReference>
<dbReference type="OrthoDB" id="255837at2759"/>
<dbReference type="EMBL" id="KV425593">
    <property type="protein sequence ID" value="KZT22613.1"/>
    <property type="molecule type" value="Genomic_DNA"/>
</dbReference>
<evidence type="ECO:0000313" key="6">
    <source>
        <dbReference type="Proteomes" id="UP000076761"/>
    </source>
</evidence>
<gene>
    <name evidence="5" type="ORF">NEOLEDRAFT_1097274</name>
</gene>
<sequence length="83" mass="9439">MHASFSAEKQQARIAALETEIREIQDRLGEDVDAEKIVARHIKLLHQYNEAKDAAQILIGKLANLKETTIRRIHEDYGLTDAD</sequence>
<comment type="similarity">
    <text evidence="1">Belongs to the SWI5/SAE3 family.</text>
</comment>
<evidence type="ECO:0000256" key="1">
    <source>
        <dbReference type="ARBA" id="ARBA00008060"/>
    </source>
</evidence>
<evidence type="ECO:0000256" key="4">
    <source>
        <dbReference type="SAM" id="Coils"/>
    </source>
</evidence>
<evidence type="ECO:0008006" key="7">
    <source>
        <dbReference type="Google" id="ProtNLM"/>
    </source>
</evidence>
<keyword evidence="4" id="KW-0175">Coiled coil</keyword>
<name>A0A165QM76_9AGAM</name>
<evidence type="ECO:0000313" key="5">
    <source>
        <dbReference type="EMBL" id="KZT22613.1"/>
    </source>
</evidence>
<keyword evidence="3" id="KW-0234">DNA repair</keyword>
<keyword evidence="6" id="KW-1185">Reference proteome</keyword>
<keyword evidence="2" id="KW-0227">DNA damage</keyword>
<dbReference type="GO" id="GO:0032798">
    <property type="term" value="C:Swi5-Sfr1 complex"/>
    <property type="evidence" value="ECO:0007669"/>
    <property type="project" value="TreeGrafter"/>
</dbReference>
<dbReference type="STRING" id="1314782.A0A165QM76"/>
<feature type="coiled-coil region" evidence="4">
    <location>
        <begin position="7"/>
        <end position="68"/>
    </location>
</feature>
<dbReference type="GO" id="GO:0034974">
    <property type="term" value="C:Swi5-Swi2 complex"/>
    <property type="evidence" value="ECO:0007669"/>
    <property type="project" value="TreeGrafter"/>
</dbReference>
<evidence type="ECO:0000256" key="2">
    <source>
        <dbReference type="ARBA" id="ARBA00022763"/>
    </source>
</evidence>
<proteinExistence type="inferred from homology"/>
<evidence type="ECO:0000256" key="3">
    <source>
        <dbReference type="ARBA" id="ARBA00023204"/>
    </source>
</evidence>
<dbReference type="PANTHER" id="PTHR28529">
    <property type="entry name" value="DNA REPAIR PROTEIN SWI5 HOMOLOG"/>
    <property type="match status" value="1"/>
</dbReference>
<dbReference type="Gene3D" id="1.20.5.170">
    <property type="match status" value="1"/>
</dbReference>
<dbReference type="GO" id="GO:0000709">
    <property type="term" value="P:meiotic joint molecule formation"/>
    <property type="evidence" value="ECO:0007669"/>
    <property type="project" value="TreeGrafter"/>
</dbReference>
<dbReference type="FunCoup" id="A0A165QM76">
    <property type="interactions" value="82"/>
</dbReference>